<keyword evidence="3" id="KW-1185">Reference proteome</keyword>
<proteinExistence type="predicted"/>
<evidence type="ECO:0000313" key="2">
    <source>
        <dbReference type="EMBL" id="ATZ18488.1"/>
    </source>
</evidence>
<gene>
    <name evidence="2" type="ORF">ESOMN_v1c01030</name>
</gene>
<feature type="transmembrane region" description="Helical" evidence="1">
    <location>
        <begin position="35"/>
        <end position="56"/>
    </location>
</feature>
<name>A0A2K8NZ46_9MOLU</name>
<keyword evidence="1" id="KW-0812">Transmembrane</keyword>
<dbReference type="Proteomes" id="UP000232230">
    <property type="component" value="Chromosome"/>
</dbReference>
<accession>A0A2K8NZ46</accession>
<feature type="transmembrane region" description="Helical" evidence="1">
    <location>
        <begin position="192"/>
        <end position="211"/>
    </location>
</feature>
<evidence type="ECO:0000313" key="3">
    <source>
        <dbReference type="Proteomes" id="UP000232230"/>
    </source>
</evidence>
<protein>
    <submittedName>
        <fullName evidence="2">Uncharacterized protein</fullName>
    </submittedName>
</protein>
<feature type="transmembrane region" description="Helical" evidence="1">
    <location>
        <begin position="444"/>
        <end position="463"/>
    </location>
</feature>
<feature type="transmembrane region" description="Helical" evidence="1">
    <location>
        <begin position="258"/>
        <end position="281"/>
    </location>
</feature>
<sequence>MNKLKFNFNFKNNLNWKIKDANLEIQRKNWALYKVSFFSALIFLVVLSPFYVFIYITQNNINLDFYLQNINILSEHLNVPNNFQIIGLLWMSVGFIVLSLILILFLKPFVTMKNRTENMRLIYVMTLTGSFTLSLLLGALSQYNYSQFEEFFKYEALTTADTKVEWIKFISSYFTKNWNDKIDIYNWQSNTIVWWSMFMQLMVVFGITITVQNKIFSKKDNQGIERYITYTLRSKNISANKTLKSFLRIFRVSEKTMSGWLIIVAIFAILPQLIFTILLTVPTTNINSVLNWTYKINYLLQDYSTSPAINEAYNNLMNGTNNGSFFIVNSLPIIMTGVTISSTFFFVSALIRGNNSSDSIFAAQYFVLFLGLITLTSFSAYTKIEINKIAELWNSDNTASSWSNYLNVIQEGIKDDWKSIITLYPLNGIQGKFKLEWLSTNSTIAETIIELSFIIATFAIVGYESFKIKNNKLIN</sequence>
<keyword evidence="1" id="KW-1133">Transmembrane helix</keyword>
<dbReference type="RefSeq" id="WP_024863827.1">
    <property type="nucleotide sequence ID" value="NZ_CP024965.1"/>
</dbReference>
<evidence type="ECO:0000256" key="1">
    <source>
        <dbReference type="SAM" id="Phobius"/>
    </source>
</evidence>
<feature type="transmembrane region" description="Helical" evidence="1">
    <location>
        <begin position="85"/>
        <end position="109"/>
    </location>
</feature>
<feature type="transmembrane region" description="Helical" evidence="1">
    <location>
        <begin position="325"/>
        <end position="351"/>
    </location>
</feature>
<organism evidence="2 3">
    <name type="scientific">Williamsoniiplasma somnilux</name>
    <dbReference type="NCBI Taxonomy" id="215578"/>
    <lineage>
        <taxon>Bacteria</taxon>
        <taxon>Bacillati</taxon>
        <taxon>Mycoplasmatota</taxon>
        <taxon>Mollicutes</taxon>
        <taxon>Entomoplasmatales</taxon>
        <taxon>Williamsoniiplasma</taxon>
    </lineage>
</organism>
<feature type="transmembrane region" description="Helical" evidence="1">
    <location>
        <begin position="363"/>
        <end position="381"/>
    </location>
</feature>
<keyword evidence="1" id="KW-0472">Membrane</keyword>
<dbReference type="EMBL" id="CP024965">
    <property type="protein sequence ID" value="ATZ18488.1"/>
    <property type="molecule type" value="Genomic_DNA"/>
</dbReference>
<dbReference type="KEGG" id="esx:ESOMN_v1c01030"/>
<dbReference type="AlphaFoldDB" id="A0A2K8NZ46"/>
<reference evidence="2 3" key="1">
    <citation type="submission" date="2017-11" db="EMBL/GenBank/DDBJ databases">
        <title>Genome sequence of Entomoplasma somnilux PYAN-1 (ATCC 49194).</title>
        <authorList>
            <person name="Lo W.-S."/>
            <person name="Gasparich G.E."/>
            <person name="Kuo C.-H."/>
        </authorList>
    </citation>
    <scope>NUCLEOTIDE SEQUENCE [LARGE SCALE GENOMIC DNA]</scope>
    <source>
        <strain evidence="2 3">PYAN-1</strain>
    </source>
</reference>
<feature type="transmembrane region" description="Helical" evidence="1">
    <location>
        <begin position="121"/>
        <end position="143"/>
    </location>
</feature>